<comment type="subcellular location">
    <subcellularLocation>
        <location evidence="2">Membrane</location>
    </subcellularLocation>
</comment>
<keyword evidence="13" id="KW-0547">Nucleotide-binding</keyword>
<keyword evidence="10" id="KW-0472">Membrane</keyword>
<evidence type="ECO:0000256" key="4">
    <source>
        <dbReference type="ARBA" id="ARBA00022553"/>
    </source>
</evidence>
<keyword evidence="13" id="KW-0067">ATP-binding</keyword>
<dbReference type="Pfam" id="PF02518">
    <property type="entry name" value="HATPase_c"/>
    <property type="match status" value="1"/>
</dbReference>
<dbReference type="InterPro" id="IPR050428">
    <property type="entry name" value="TCS_sensor_his_kinase"/>
</dbReference>
<evidence type="ECO:0000259" key="12">
    <source>
        <dbReference type="PROSITE" id="PS50885"/>
    </source>
</evidence>
<dbReference type="InterPro" id="IPR005467">
    <property type="entry name" value="His_kinase_dom"/>
</dbReference>
<dbReference type="SMART" id="SM00388">
    <property type="entry name" value="HisKA"/>
    <property type="match status" value="1"/>
</dbReference>
<proteinExistence type="predicted"/>
<evidence type="ECO:0000256" key="9">
    <source>
        <dbReference type="ARBA" id="ARBA00023012"/>
    </source>
</evidence>
<keyword evidence="9" id="KW-0902">Two-component regulatory system</keyword>
<reference evidence="14" key="1">
    <citation type="journal article" date="2019" name="Int. J. Syst. Evol. Microbiol.">
        <title>The Global Catalogue of Microorganisms (GCM) 10K type strain sequencing project: providing services to taxonomists for standard genome sequencing and annotation.</title>
        <authorList>
            <consortium name="The Broad Institute Genomics Platform"/>
            <consortium name="The Broad Institute Genome Sequencing Center for Infectious Disease"/>
            <person name="Wu L."/>
            <person name="Ma J."/>
        </authorList>
    </citation>
    <scope>NUCLEOTIDE SEQUENCE [LARGE SCALE GENOMIC DNA]</scope>
    <source>
        <strain evidence="14">KCTC 42805</strain>
    </source>
</reference>
<keyword evidence="7" id="KW-0418">Kinase</keyword>
<comment type="caution">
    <text evidence="13">The sequence shown here is derived from an EMBL/GenBank/DDBJ whole genome shotgun (WGS) entry which is preliminary data.</text>
</comment>
<feature type="transmembrane region" description="Helical" evidence="10">
    <location>
        <begin position="140"/>
        <end position="165"/>
    </location>
</feature>
<dbReference type="InterPro" id="IPR003594">
    <property type="entry name" value="HATPase_dom"/>
</dbReference>
<comment type="catalytic activity">
    <reaction evidence="1">
        <text>ATP + protein L-histidine = ADP + protein N-phospho-L-histidine.</text>
        <dbReference type="EC" id="2.7.13.3"/>
    </reaction>
</comment>
<dbReference type="GO" id="GO:0005524">
    <property type="term" value="F:ATP binding"/>
    <property type="evidence" value="ECO:0007669"/>
    <property type="project" value="UniProtKB-KW"/>
</dbReference>
<dbReference type="RefSeq" id="WP_381521415.1">
    <property type="nucleotide sequence ID" value="NZ_JBHULN010000004.1"/>
</dbReference>
<gene>
    <name evidence="13" type="ORF">ACFSUS_08130</name>
</gene>
<dbReference type="InterPro" id="IPR003661">
    <property type="entry name" value="HisK_dim/P_dom"/>
</dbReference>
<evidence type="ECO:0000256" key="1">
    <source>
        <dbReference type="ARBA" id="ARBA00000085"/>
    </source>
</evidence>
<protein>
    <recommendedName>
        <fullName evidence="3">histidine kinase</fullName>
        <ecNumber evidence="3">2.7.13.3</ecNumber>
    </recommendedName>
</protein>
<dbReference type="PROSITE" id="PS50885">
    <property type="entry name" value="HAMP"/>
    <property type="match status" value="1"/>
</dbReference>
<keyword evidence="4" id="KW-0597">Phosphoprotein</keyword>
<feature type="domain" description="HAMP" evidence="12">
    <location>
        <begin position="162"/>
        <end position="215"/>
    </location>
</feature>
<evidence type="ECO:0000256" key="6">
    <source>
        <dbReference type="ARBA" id="ARBA00022692"/>
    </source>
</evidence>
<name>A0ABW5M2S0_9BACT</name>
<dbReference type="PANTHER" id="PTHR45436">
    <property type="entry name" value="SENSOR HISTIDINE KINASE YKOH"/>
    <property type="match status" value="1"/>
</dbReference>
<dbReference type="Gene3D" id="1.10.287.130">
    <property type="match status" value="1"/>
</dbReference>
<keyword evidence="14" id="KW-1185">Reference proteome</keyword>
<dbReference type="Gene3D" id="6.10.340.10">
    <property type="match status" value="1"/>
</dbReference>
<sequence length="432" mass="48160">MSLRSRIVLAVAAVFATISLLTGWLMLNRAETSLRTAFDRAVQTRANWLLSLVSVDPVVVSLPAETEQMRVVYEAYGHKRELFRSPGFPDTLTSARRSYAPMYRVMTVQATREQIPDGRVSLTLAVPAQSLAQDIGQLRWLFGVGWLGSLLLACLGGYIVAGWLLTPIQNIVRQADQISNATSIDPIALPRSQDEIYQLTDSLNLMLARIRESAELQRNFFGAAAHELRTPLAVMKTGLEVTLNSGKAGEAIRPFLTGQLDEVSRLARLLDEFLTLSRPDTDTPTLRNDEIDIPHLVETCVAQLVTLTTDYGVYIKITGKTMGPSIRTDAIKLEHVLLNLMENAIKYAAPGSTIRVQTHYDTDWIIQVQNRTVRETGPTLDLLQPYFQADPLREGHGLGLWISHRLTRLIGGRLRLDWQTFTFISELALPVS</sequence>
<evidence type="ECO:0000256" key="3">
    <source>
        <dbReference type="ARBA" id="ARBA00012438"/>
    </source>
</evidence>
<keyword evidence="5" id="KW-0808">Transferase</keyword>
<dbReference type="InterPro" id="IPR003660">
    <property type="entry name" value="HAMP_dom"/>
</dbReference>
<dbReference type="Gene3D" id="3.30.565.10">
    <property type="entry name" value="Histidine kinase-like ATPase, C-terminal domain"/>
    <property type="match status" value="1"/>
</dbReference>
<dbReference type="PANTHER" id="PTHR45436:SF5">
    <property type="entry name" value="SENSOR HISTIDINE KINASE TRCS"/>
    <property type="match status" value="1"/>
</dbReference>
<feature type="domain" description="Histidine kinase" evidence="11">
    <location>
        <begin position="223"/>
        <end position="432"/>
    </location>
</feature>
<dbReference type="Pfam" id="PF00672">
    <property type="entry name" value="HAMP"/>
    <property type="match status" value="1"/>
</dbReference>
<accession>A0ABW5M2S0</accession>
<feature type="transmembrane region" description="Helical" evidence="10">
    <location>
        <begin position="6"/>
        <end position="27"/>
    </location>
</feature>
<evidence type="ECO:0000313" key="13">
    <source>
        <dbReference type="EMBL" id="MFD2570596.1"/>
    </source>
</evidence>
<dbReference type="SMART" id="SM00304">
    <property type="entry name" value="HAMP"/>
    <property type="match status" value="1"/>
</dbReference>
<dbReference type="EC" id="2.7.13.3" evidence="3"/>
<keyword evidence="6 10" id="KW-0812">Transmembrane</keyword>
<dbReference type="SUPFAM" id="SSF47384">
    <property type="entry name" value="Homodimeric domain of signal transducing histidine kinase"/>
    <property type="match status" value="1"/>
</dbReference>
<dbReference type="CDD" id="cd06225">
    <property type="entry name" value="HAMP"/>
    <property type="match status" value="1"/>
</dbReference>
<evidence type="ECO:0000256" key="8">
    <source>
        <dbReference type="ARBA" id="ARBA00022989"/>
    </source>
</evidence>
<dbReference type="EMBL" id="JBHULN010000004">
    <property type="protein sequence ID" value="MFD2570596.1"/>
    <property type="molecule type" value="Genomic_DNA"/>
</dbReference>
<evidence type="ECO:0000313" key="14">
    <source>
        <dbReference type="Proteomes" id="UP001597469"/>
    </source>
</evidence>
<dbReference type="PROSITE" id="PS50109">
    <property type="entry name" value="HIS_KIN"/>
    <property type="match status" value="1"/>
</dbReference>
<evidence type="ECO:0000256" key="5">
    <source>
        <dbReference type="ARBA" id="ARBA00022679"/>
    </source>
</evidence>
<dbReference type="Pfam" id="PF00512">
    <property type="entry name" value="HisKA"/>
    <property type="match status" value="1"/>
</dbReference>
<dbReference type="InterPro" id="IPR036890">
    <property type="entry name" value="HATPase_C_sf"/>
</dbReference>
<organism evidence="13 14">
    <name type="scientific">Spirosoma soli</name>
    <dbReference type="NCBI Taxonomy" id="1770529"/>
    <lineage>
        <taxon>Bacteria</taxon>
        <taxon>Pseudomonadati</taxon>
        <taxon>Bacteroidota</taxon>
        <taxon>Cytophagia</taxon>
        <taxon>Cytophagales</taxon>
        <taxon>Cytophagaceae</taxon>
        <taxon>Spirosoma</taxon>
    </lineage>
</organism>
<dbReference type="CDD" id="cd00082">
    <property type="entry name" value="HisKA"/>
    <property type="match status" value="1"/>
</dbReference>
<dbReference type="Proteomes" id="UP001597469">
    <property type="component" value="Unassembled WGS sequence"/>
</dbReference>
<keyword evidence="8 10" id="KW-1133">Transmembrane helix</keyword>
<dbReference type="SMART" id="SM00387">
    <property type="entry name" value="HATPase_c"/>
    <property type="match status" value="1"/>
</dbReference>
<dbReference type="InterPro" id="IPR036097">
    <property type="entry name" value="HisK_dim/P_sf"/>
</dbReference>
<evidence type="ECO:0000256" key="7">
    <source>
        <dbReference type="ARBA" id="ARBA00022777"/>
    </source>
</evidence>
<dbReference type="SUPFAM" id="SSF158472">
    <property type="entry name" value="HAMP domain-like"/>
    <property type="match status" value="1"/>
</dbReference>
<evidence type="ECO:0000256" key="10">
    <source>
        <dbReference type="SAM" id="Phobius"/>
    </source>
</evidence>
<evidence type="ECO:0000256" key="2">
    <source>
        <dbReference type="ARBA" id="ARBA00004370"/>
    </source>
</evidence>
<evidence type="ECO:0000259" key="11">
    <source>
        <dbReference type="PROSITE" id="PS50109"/>
    </source>
</evidence>
<dbReference type="SUPFAM" id="SSF55874">
    <property type="entry name" value="ATPase domain of HSP90 chaperone/DNA topoisomerase II/histidine kinase"/>
    <property type="match status" value="1"/>
</dbReference>